<proteinExistence type="predicted"/>
<evidence type="ECO:0000256" key="2">
    <source>
        <dbReference type="ARBA" id="ARBA00022692"/>
    </source>
</evidence>
<evidence type="ECO:0000259" key="6">
    <source>
        <dbReference type="Pfam" id="PF06803"/>
    </source>
</evidence>
<reference evidence="7 8" key="1">
    <citation type="journal article" date="2004" name="PLoS Biol.">
        <title>Genomic insights into methanotrophy: the complete genome sequence of Methylococcus capsulatus (Bath).</title>
        <authorList>
            <person name="Ward N.L."/>
            <person name="Larsen O."/>
            <person name="Sakwa J."/>
            <person name="Bruseth L."/>
            <person name="Khouri H.M."/>
            <person name="Durkin A.S."/>
            <person name="Dimitrov G."/>
            <person name="Jiang L."/>
            <person name="Scanlan D."/>
            <person name="Kang K.H."/>
            <person name="Lewis M.R."/>
            <person name="Nelson K.E."/>
            <person name="Methe B.A."/>
            <person name="Wu M."/>
            <person name="Heidelberg J.F."/>
            <person name="Paulsen I.T."/>
            <person name="Fouts D.E."/>
            <person name="Ravel J."/>
            <person name="Tettelin H."/>
            <person name="Ren Q."/>
            <person name="Read T.D."/>
            <person name="DeBoy R.T."/>
            <person name="Seshadri R."/>
            <person name="Salzberg S.L."/>
            <person name="Jensen H.B."/>
            <person name="Birkeland N.K."/>
            <person name="Nelson W.C."/>
            <person name="Dodson R.J."/>
            <person name="Grindhaug S.H."/>
            <person name="Holt I.E."/>
            <person name="Eidhammer I."/>
            <person name="Jonasen I."/>
            <person name="Vanaken S."/>
            <person name="Utterback T.R."/>
            <person name="Feldblyum T.V."/>
            <person name="Fraser C.M."/>
            <person name="Lillehaug J.R."/>
            <person name="Eisen J.A."/>
        </authorList>
    </citation>
    <scope>NUCLEOTIDE SEQUENCE [LARGE SCALE GENOMIC DNA]</scope>
    <source>
        <strain evidence="8">ATCC 33009 / NCIMB 11132 / Bath</strain>
    </source>
</reference>
<dbReference type="Proteomes" id="UP000006821">
    <property type="component" value="Chromosome"/>
</dbReference>
<evidence type="ECO:0000256" key="1">
    <source>
        <dbReference type="ARBA" id="ARBA00004127"/>
    </source>
</evidence>
<keyword evidence="3 5" id="KW-1133">Transmembrane helix</keyword>
<dbReference type="GO" id="GO:0012505">
    <property type="term" value="C:endomembrane system"/>
    <property type="evidence" value="ECO:0007669"/>
    <property type="project" value="UniProtKB-SubCell"/>
</dbReference>
<dbReference type="HOGENOM" id="CLU_110199_1_0_6"/>
<dbReference type="eggNOG" id="COG3339">
    <property type="taxonomic scope" value="Bacteria"/>
</dbReference>
<organism evidence="7 8">
    <name type="scientific">Methylococcus capsulatus (strain ATCC 33009 / NCIMB 11132 / Bath)</name>
    <dbReference type="NCBI Taxonomy" id="243233"/>
    <lineage>
        <taxon>Bacteria</taxon>
        <taxon>Pseudomonadati</taxon>
        <taxon>Pseudomonadota</taxon>
        <taxon>Gammaproteobacteria</taxon>
        <taxon>Methylococcales</taxon>
        <taxon>Methylococcaceae</taxon>
        <taxon>Methylococcus</taxon>
    </lineage>
</organism>
<name>Q607N0_METCA</name>
<feature type="domain" description="DUF1232" evidence="6">
    <location>
        <begin position="110"/>
        <end position="145"/>
    </location>
</feature>
<dbReference type="AlphaFoldDB" id="Q607N0"/>
<comment type="subcellular location">
    <subcellularLocation>
        <location evidence="1">Endomembrane system</location>
        <topology evidence="1">Multi-pass membrane protein</topology>
    </subcellularLocation>
</comment>
<evidence type="ECO:0000313" key="8">
    <source>
        <dbReference type="Proteomes" id="UP000006821"/>
    </source>
</evidence>
<accession>Q607N0</accession>
<gene>
    <name evidence="7" type="ordered locus">MCA1729</name>
</gene>
<dbReference type="STRING" id="243233.MCA1729"/>
<evidence type="ECO:0000256" key="5">
    <source>
        <dbReference type="SAM" id="Phobius"/>
    </source>
</evidence>
<dbReference type="KEGG" id="mca:MCA1729"/>
<evidence type="ECO:0000256" key="3">
    <source>
        <dbReference type="ARBA" id="ARBA00022989"/>
    </source>
</evidence>
<feature type="transmembrane region" description="Helical" evidence="5">
    <location>
        <begin position="105"/>
        <end position="124"/>
    </location>
</feature>
<keyword evidence="4 5" id="KW-0472">Membrane</keyword>
<sequence length="165" mass="18972">MAGKVAPVTIAHRYGVYNGGARRNRRFSSGRCWIVGAFMSETKEAIVLRDAQDRMTDANFERVEAQRSAIRDKIFGIPLLRDILEQVELLMDLVRDYCSGRYRDIPRWVIGALSFALLYFINPIELIPEFVPVIGYLDDVALLLLVLRLTREHVEKYKLWRGQGA</sequence>
<keyword evidence="2 5" id="KW-0812">Transmembrane</keyword>
<dbReference type="EMBL" id="AE017282">
    <property type="protein sequence ID" value="AAU91995.1"/>
    <property type="molecule type" value="Genomic_DNA"/>
</dbReference>
<evidence type="ECO:0000313" key="7">
    <source>
        <dbReference type="EMBL" id="AAU91995.1"/>
    </source>
</evidence>
<dbReference type="Pfam" id="PF06803">
    <property type="entry name" value="DUF1232"/>
    <property type="match status" value="1"/>
</dbReference>
<protein>
    <submittedName>
        <fullName evidence="7">Conserved domain protein</fullName>
    </submittedName>
</protein>
<evidence type="ECO:0000256" key="4">
    <source>
        <dbReference type="ARBA" id="ARBA00023136"/>
    </source>
</evidence>
<dbReference type="InterPro" id="IPR010652">
    <property type="entry name" value="DUF1232"/>
</dbReference>